<evidence type="ECO:0008006" key="6">
    <source>
        <dbReference type="Google" id="ProtNLM"/>
    </source>
</evidence>
<keyword evidence="2" id="KW-0653">Protein transport</keyword>
<dbReference type="Proteomes" id="UP000732399">
    <property type="component" value="Unassembled WGS sequence"/>
</dbReference>
<dbReference type="InterPro" id="IPR051472">
    <property type="entry name" value="T3SS_Stator/FliH"/>
</dbReference>
<organism evidence="4 5">
    <name type="scientific">Sphingomonas corticis</name>
    <dbReference type="NCBI Taxonomy" id="2722791"/>
    <lineage>
        <taxon>Bacteria</taxon>
        <taxon>Pseudomonadati</taxon>
        <taxon>Pseudomonadota</taxon>
        <taxon>Alphaproteobacteria</taxon>
        <taxon>Sphingomonadales</taxon>
        <taxon>Sphingomonadaceae</taxon>
        <taxon>Sphingomonas</taxon>
    </lineage>
</organism>
<gene>
    <name evidence="4" type="ORF">HBH26_07840</name>
</gene>
<keyword evidence="1" id="KW-0813">Transport</keyword>
<accession>A0ABX1CKP1</accession>
<evidence type="ECO:0000256" key="3">
    <source>
        <dbReference type="SAM" id="Coils"/>
    </source>
</evidence>
<dbReference type="PANTHER" id="PTHR34982">
    <property type="entry name" value="YOP PROTEINS TRANSLOCATION PROTEIN L"/>
    <property type="match status" value="1"/>
</dbReference>
<feature type="coiled-coil region" evidence="3">
    <location>
        <begin position="32"/>
        <end position="59"/>
    </location>
</feature>
<dbReference type="EMBL" id="JAAVJH010000004">
    <property type="protein sequence ID" value="NJR78493.1"/>
    <property type="molecule type" value="Genomic_DNA"/>
</dbReference>
<protein>
    <recommendedName>
        <fullName evidence="6">Flagellar assembly protein FliH/Type III secretion system HrpE domain-containing protein</fullName>
    </recommendedName>
</protein>
<evidence type="ECO:0000313" key="5">
    <source>
        <dbReference type="Proteomes" id="UP000732399"/>
    </source>
</evidence>
<proteinExistence type="predicted"/>
<evidence type="ECO:0000256" key="1">
    <source>
        <dbReference type="ARBA" id="ARBA00022448"/>
    </source>
</evidence>
<evidence type="ECO:0000256" key="2">
    <source>
        <dbReference type="ARBA" id="ARBA00022927"/>
    </source>
</evidence>
<keyword evidence="3" id="KW-0175">Coiled coil</keyword>
<comment type="caution">
    <text evidence="4">The sequence shown here is derived from an EMBL/GenBank/DDBJ whole genome shotgun (WGS) entry which is preliminary data.</text>
</comment>
<reference evidence="4 5" key="1">
    <citation type="submission" date="2020-03" db="EMBL/GenBank/DDBJ databases">
        <authorList>
            <person name="Wang L."/>
            <person name="He N."/>
            <person name="Li Y."/>
            <person name="Fang Y."/>
            <person name="Zhang F."/>
        </authorList>
    </citation>
    <scope>NUCLEOTIDE SEQUENCE [LARGE SCALE GENOMIC DNA]</scope>
    <source>
        <strain evidence="4 5">36D10-4-7</strain>
    </source>
</reference>
<dbReference type="PANTHER" id="PTHR34982:SF1">
    <property type="entry name" value="FLAGELLAR ASSEMBLY PROTEIN FLIH"/>
    <property type="match status" value="1"/>
</dbReference>
<name>A0ABX1CKP1_9SPHN</name>
<dbReference type="RefSeq" id="WP_168134041.1">
    <property type="nucleotide sequence ID" value="NZ_JAAVJH010000004.1"/>
</dbReference>
<keyword evidence="5" id="KW-1185">Reference proteome</keyword>
<sequence length="198" mass="20242">MSFVLIHADRAATLLRDDPIVPARELPAFTAARDLLDAVAALRDEAAGATEAAKEAARAEGYAAGHAEGLAAGAAAVREELLRLVQADAVRAQEQRGDLARLALEVVRRIAADLGAADMVAAMADRAAAGVAPDLAPTVRVHPDALAATRARLGERVAVEADAALAPTDCVIATSLGEVHAGLETQLAALARAWGLPA</sequence>
<evidence type="ECO:0000313" key="4">
    <source>
        <dbReference type="EMBL" id="NJR78493.1"/>
    </source>
</evidence>